<reference evidence="1 2" key="1">
    <citation type="journal article" date="2014" name="Genome Announc.">
        <title>Comparative Genome Analysis of Two Isolates of the Fish Pathogen Piscirickettsia salmonis from Different Hosts Reveals Major Differences in Virulence-Associated Secretion Systems.</title>
        <authorList>
            <person name="Bohle H."/>
            <person name="Henriquez P."/>
            <person name="Grothusen H."/>
            <person name="Navas E."/>
            <person name="Sandoval A."/>
            <person name="Bustamante F."/>
            <person name="Bustos P."/>
            <person name="Mancilla M."/>
        </authorList>
    </citation>
    <scope>NUCLEOTIDE SEQUENCE [LARGE SCALE GENOMIC DNA]</scope>
    <source>
        <strain evidence="2">B1-32597</strain>
    </source>
</reference>
<protein>
    <submittedName>
        <fullName evidence="1">Ribonucleoside-diphosphate reductase</fullName>
    </submittedName>
</protein>
<dbReference type="OrthoDB" id="9844758at2"/>
<accession>A0A1L6TC72</accession>
<dbReference type="EMBL" id="CP012508">
    <property type="protein sequence ID" value="ALB22961.1"/>
    <property type="molecule type" value="Genomic_DNA"/>
</dbReference>
<proteinExistence type="predicted"/>
<organism evidence="1 2">
    <name type="scientific">Piscirickettsia salmonis</name>
    <dbReference type="NCBI Taxonomy" id="1238"/>
    <lineage>
        <taxon>Bacteria</taxon>
        <taxon>Pseudomonadati</taxon>
        <taxon>Pseudomonadota</taxon>
        <taxon>Gammaproteobacteria</taxon>
        <taxon>Thiotrichales</taxon>
        <taxon>Piscirickettsiaceae</taxon>
        <taxon>Piscirickettsia</taxon>
    </lineage>
</organism>
<dbReference type="Proteomes" id="UP000029558">
    <property type="component" value="Chromosome"/>
</dbReference>
<dbReference type="RefSeq" id="WP_017376650.1">
    <property type="nucleotide sequence ID" value="NZ_CP012508.1"/>
</dbReference>
<evidence type="ECO:0000313" key="1">
    <source>
        <dbReference type="EMBL" id="ALB22961.1"/>
    </source>
</evidence>
<name>A0A1L6TC72_PISSA</name>
<evidence type="ECO:0000313" key="2">
    <source>
        <dbReference type="Proteomes" id="UP000029558"/>
    </source>
</evidence>
<sequence>MPSLFPSLTDFALNSAKSAGQSALQSVVLQKASQVANGADQTAEVNAELAELADHCWKQLPQNVARTGVGSKRLYWLGWFPKIRALGEDQKMLMILATYGAAGVKPTCERMKINPNATYAAFPILGPKKLVMDPSLTRKNMRQVLKRKPILSYSNIGVSTAFSSISLDMLTILNDWSNTLNAKGEDTYENHYKDRLWLVTETYEFIDSLSNMHLDFYTLALLASRVYLWWLLTTIKATKKRVDDAVDRADARKYEILGHGDVNAMFQELFKRGYQHLERLLVEFCTRAFVCKLDELVNLFEAIILASEQFLTSRDILKHSSQKQDIYRKKETGFEYRPRGQEQGAELDLEVYQKKVIVDKIHSANDYMELCAAIFSISGAMDINDTQIKASDVQKYLKCVESVASGEGVQGNPVQAHIEQILEDECTKIMRNKSFRQTFRDHMKKHTYLYVTMAKLILKQMVLFSMNNVLTIYRDYMQEFGDSQIEHIGENCSKLVGNINKVASEVFELMKEISETYKSKLTKKIKDERFGEFRSEIYGIAKHTGELRGALATCAAEVKAQVDLYGDSGIKMSSIRSLYNGSDKSSKRSFLSILGIFDEEKRLNNSLDTLGLNVNQTSSEGEESRPFDGKVKAFADNHGEELRGAARNYYKTIGDKLHESFGNIFDNAALIFAATGKDKDVSPVVNQVFARGLRIKGYEGQGQRVELDIPELRHGEELMDEKQFYEVLVYQNLMGKNAKVSTKIEGGTEKQCQHPECRKEAGVFMSHHSCRACWHGKFCDNHAKTTALLQSKYVCRECSVKIHQRKYDEIYQKRQQAGLQVRVILTTQGYRVWKGDEEAAQARRDR</sequence>
<gene>
    <name evidence="1" type="ORF">KU39_1781</name>
</gene>
<dbReference type="AlphaFoldDB" id="A0A1L6TC72"/>